<dbReference type="STRING" id="1801754.A3D42_02660"/>
<dbReference type="Proteomes" id="UP000177777">
    <property type="component" value="Unassembled WGS sequence"/>
</dbReference>
<evidence type="ECO:0000313" key="2">
    <source>
        <dbReference type="Proteomes" id="UP000177777"/>
    </source>
</evidence>
<accession>A0A1F6W8K4</accession>
<comment type="caution">
    <text evidence="1">The sequence shown here is derived from an EMBL/GenBank/DDBJ whole genome shotgun (WGS) entry which is preliminary data.</text>
</comment>
<proteinExistence type="predicted"/>
<sequence>MTVVVYVHYTSDFRRAYRKLPRNIQDAVDKKDKLFRGNPHHPGLKTHKLHKPLKGLWSFWVTRDYRVLFEFIKDGAVFYDVGTHDIYS</sequence>
<dbReference type="AlphaFoldDB" id="A0A1F6W8K4"/>
<protein>
    <submittedName>
        <fullName evidence="1">Uncharacterized protein</fullName>
    </submittedName>
</protein>
<reference evidence="1 2" key="1">
    <citation type="journal article" date="2016" name="Nat. Commun.">
        <title>Thousands of microbial genomes shed light on interconnected biogeochemical processes in an aquifer system.</title>
        <authorList>
            <person name="Anantharaman K."/>
            <person name="Brown C.T."/>
            <person name="Hug L.A."/>
            <person name="Sharon I."/>
            <person name="Castelle C.J."/>
            <person name="Probst A.J."/>
            <person name="Thomas B.C."/>
            <person name="Singh A."/>
            <person name="Wilkins M.J."/>
            <person name="Karaoz U."/>
            <person name="Brodie E.L."/>
            <person name="Williams K.H."/>
            <person name="Hubbard S.S."/>
            <person name="Banfield J.F."/>
        </authorList>
    </citation>
    <scope>NUCLEOTIDE SEQUENCE [LARGE SCALE GENOMIC DNA]</scope>
</reference>
<gene>
    <name evidence="1" type="ORF">A3D42_02660</name>
</gene>
<name>A0A1F6W8K4_9BACT</name>
<dbReference type="Gene3D" id="3.30.2310.20">
    <property type="entry name" value="RelE-like"/>
    <property type="match status" value="1"/>
</dbReference>
<dbReference type="InterPro" id="IPR035093">
    <property type="entry name" value="RelE/ParE_toxin_dom_sf"/>
</dbReference>
<evidence type="ECO:0000313" key="1">
    <source>
        <dbReference type="EMBL" id="OGI78096.1"/>
    </source>
</evidence>
<organism evidence="1 2">
    <name type="scientific">Candidatus Nomurabacteria bacterium RIFCSPHIGHO2_02_FULL_41_18</name>
    <dbReference type="NCBI Taxonomy" id="1801754"/>
    <lineage>
        <taxon>Bacteria</taxon>
        <taxon>Candidatus Nomuraibacteriota</taxon>
    </lineage>
</organism>
<dbReference type="SUPFAM" id="SSF143011">
    <property type="entry name" value="RelE-like"/>
    <property type="match status" value="1"/>
</dbReference>
<dbReference type="EMBL" id="MFUE01000002">
    <property type="protein sequence ID" value="OGI78096.1"/>
    <property type="molecule type" value="Genomic_DNA"/>
</dbReference>